<feature type="transmembrane region" description="Helical" evidence="5">
    <location>
        <begin position="98"/>
        <end position="117"/>
    </location>
</feature>
<dbReference type="OrthoDB" id="2991872at2759"/>
<dbReference type="Pfam" id="PF07291">
    <property type="entry name" value="MauE"/>
    <property type="match status" value="1"/>
</dbReference>
<dbReference type="GeneID" id="27708224"/>
<feature type="transmembrane region" description="Helical" evidence="5">
    <location>
        <begin position="74"/>
        <end position="92"/>
    </location>
</feature>
<feature type="transmembrane region" description="Helical" evidence="5">
    <location>
        <begin position="48"/>
        <end position="67"/>
    </location>
</feature>
<dbReference type="EMBL" id="KN848064">
    <property type="protein sequence ID" value="KIY02340.1"/>
    <property type="molecule type" value="Genomic_DNA"/>
</dbReference>
<dbReference type="GO" id="GO:0030416">
    <property type="term" value="P:methylamine metabolic process"/>
    <property type="evidence" value="ECO:0007669"/>
    <property type="project" value="InterPro"/>
</dbReference>
<organism evidence="7 8">
    <name type="scientific">Fonsecaea multimorphosa CBS 102226</name>
    <dbReference type="NCBI Taxonomy" id="1442371"/>
    <lineage>
        <taxon>Eukaryota</taxon>
        <taxon>Fungi</taxon>
        <taxon>Dikarya</taxon>
        <taxon>Ascomycota</taxon>
        <taxon>Pezizomycotina</taxon>
        <taxon>Eurotiomycetes</taxon>
        <taxon>Chaetothyriomycetidae</taxon>
        <taxon>Chaetothyriales</taxon>
        <taxon>Herpotrichiellaceae</taxon>
        <taxon>Fonsecaea</taxon>
    </lineage>
</organism>
<evidence type="ECO:0000256" key="4">
    <source>
        <dbReference type="ARBA" id="ARBA00023136"/>
    </source>
</evidence>
<evidence type="ECO:0000256" key="3">
    <source>
        <dbReference type="ARBA" id="ARBA00022989"/>
    </source>
</evidence>
<sequence length="118" mass="12705">MAAALKTAPVYVLASVVLLGAFSRFTHGAYTPTWYAFQEYHLPDDNSTVARLTPVIDMLVGLTLLFGRTRTPKLLAASLSLFFFTAGLAMQVQKGKQYTGDVALVVVAVAAVARLLAR</sequence>
<reference evidence="7 8" key="1">
    <citation type="submission" date="2015-01" db="EMBL/GenBank/DDBJ databases">
        <title>The Genome Sequence of Fonsecaea multimorphosa CBS 102226.</title>
        <authorList>
            <consortium name="The Broad Institute Genomics Platform"/>
            <person name="Cuomo C."/>
            <person name="de Hoog S."/>
            <person name="Gorbushina A."/>
            <person name="Stielow B."/>
            <person name="Teixiera M."/>
            <person name="Abouelleil A."/>
            <person name="Chapman S.B."/>
            <person name="Priest M."/>
            <person name="Young S.K."/>
            <person name="Wortman J."/>
            <person name="Nusbaum C."/>
            <person name="Birren B."/>
        </authorList>
    </citation>
    <scope>NUCLEOTIDE SEQUENCE [LARGE SCALE GENOMIC DNA]</scope>
    <source>
        <strain evidence="7 8">CBS 102226</strain>
    </source>
</reference>
<evidence type="ECO:0000313" key="8">
    <source>
        <dbReference type="Proteomes" id="UP000053411"/>
    </source>
</evidence>
<protein>
    <recommendedName>
        <fullName evidence="6">Methylamine utilisation protein MauE domain-containing protein</fullName>
    </recommendedName>
</protein>
<dbReference type="Proteomes" id="UP000053411">
    <property type="component" value="Unassembled WGS sequence"/>
</dbReference>
<name>A0A0D2KFV6_9EURO</name>
<evidence type="ECO:0000313" key="7">
    <source>
        <dbReference type="EMBL" id="KIY02340.1"/>
    </source>
</evidence>
<dbReference type="GO" id="GO:0016020">
    <property type="term" value="C:membrane"/>
    <property type="evidence" value="ECO:0007669"/>
    <property type="project" value="UniProtKB-SubCell"/>
</dbReference>
<keyword evidence="2 5" id="KW-0812">Transmembrane</keyword>
<keyword evidence="8" id="KW-1185">Reference proteome</keyword>
<keyword evidence="4 5" id="KW-0472">Membrane</keyword>
<evidence type="ECO:0000256" key="1">
    <source>
        <dbReference type="ARBA" id="ARBA00004141"/>
    </source>
</evidence>
<accession>A0A0D2KFV6</accession>
<gene>
    <name evidence="7" type="ORF">Z520_02478</name>
</gene>
<dbReference type="InterPro" id="IPR009908">
    <property type="entry name" value="Methylamine_util_MauE"/>
</dbReference>
<evidence type="ECO:0000256" key="5">
    <source>
        <dbReference type="SAM" id="Phobius"/>
    </source>
</evidence>
<keyword evidence="3 5" id="KW-1133">Transmembrane helix</keyword>
<dbReference type="VEuPathDB" id="FungiDB:Z520_02478"/>
<feature type="domain" description="Methylamine utilisation protein MauE" evidence="6">
    <location>
        <begin position="8"/>
        <end position="97"/>
    </location>
</feature>
<proteinExistence type="predicted"/>
<dbReference type="RefSeq" id="XP_016636462.1">
    <property type="nucleotide sequence ID" value="XM_016772992.1"/>
</dbReference>
<comment type="subcellular location">
    <subcellularLocation>
        <location evidence="1">Membrane</location>
        <topology evidence="1">Multi-pass membrane protein</topology>
    </subcellularLocation>
</comment>
<dbReference type="AlphaFoldDB" id="A0A0D2KFV6"/>
<evidence type="ECO:0000259" key="6">
    <source>
        <dbReference type="Pfam" id="PF07291"/>
    </source>
</evidence>
<evidence type="ECO:0000256" key="2">
    <source>
        <dbReference type="ARBA" id="ARBA00022692"/>
    </source>
</evidence>